<evidence type="ECO:0000313" key="3">
    <source>
        <dbReference type="Proteomes" id="UP001528411"/>
    </source>
</evidence>
<dbReference type="InterPro" id="IPR019587">
    <property type="entry name" value="Polyketide_cyclase/dehydratase"/>
</dbReference>
<dbReference type="Proteomes" id="UP001528411">
    <property type="component" value="Unassembled WGS sequence"/>
</dbReference>
<accession>A0ABT5FGP5</accession>
<dbReference type="Pfam" id="PF06445">
    <property type="entry name" value="GyrI-like"/>
    <property type="match status" value="1"/>
</dbReference>
<comment type="caution">
    <text evidence="2">The sequence shown here is derived from an EMBL/GenBank/DDBJ whole genome shotgun (WGS) entry which is preliminary data.</text>
</comment>
<reference evidence="2 3" key="1">
    <citation type="submission" date="2023-01" db="EMBL/GenBank/DDBJ databases">
        <title>Psychrosphaera sp. nov., isolated from marine algae.</title>
        <authorList>
            <person name="Bayburt H."/>
            <person name="Choi B.J."/>
            <person name="Kim J.M."/>
            <person name="Choi D.G."/>
            <person name="Jeon C.O."/>
        </authorList>
    </citation>
    <scope>NUCLEOTIDE SEQUENCE [LARGE SCALE GENOMIC DNA]</scope>
    <source>
        <strain evidence="2 3">G1-22</strain>
    </source>
</reference>
<evidence type="ECO:0000259" key="1">
    <source>
        <dbReference type="Pfam" id="PF06445"/>
    </source>
</evidence>
<proteinExistence type="predicted"/>
<dbReference type="RefSeq" id="WP_215962537.1">
    <property type="nucleotide sequence ID" value="NZ_JAQOMS010000002.1"/>
</dbReference>
<feature type="domain" description="GyrI-like small molecule binding" evidence="1">
    <location>
        <begin position="169"/>
        <end position="315"/>
    </location>
</feature>
<organism evidence="2 3">
    <name type="scientific">Psychrosphaera algicola</name>
    <dbReference type="NCBI Taxonomy" id="3023714"/>
    <lineage>
        <taxon>Bacteria</taxon>
        <taxon>Pseudomonadati</taxon>
        <taxon>Pseudomonadota</taxon>
        <taxon>Gammaproteobacteria</taxon>
        <taxon>Alteromonadales</taxon>
        <taxon>Pseudoalteromonadaceae</taxon>
        <taxon>Psychrosphaera</taxon>
    </lineage>
</organism>
<sequence length="315" mass="35597">MFSIPFELDRTIVINKPVASVFDVLGDFNDWDKWSPWIIQEPTCPIKVEGNKGELGHKQSWNGERIGSGTIEIINKEADKSIEFDLHFISPWKSHSKTQFQFETITDGEGNDATKVTWAMQGTLPFFMFFMKKMMSVYVGGDYERGLKMAKEFIETGVVTSKVDITGVVHKDGFYYAGCACTFAANKVSEAVGPAFEKLHAMDIPQPDFVATIVNEFDLVKNQGDMIAAFGYKQRPDFTLPQGMVEGEQPPHKACEVIHTGSYYHIPNGWVTLINYMRFAKLKNNKKAKDYEVYLNSPIETAPKDLKTMMVTPIK</sequence>
<dbReference type="Pfam" id="PF10604">
    <property type="entry name" value="Polyketide_cyc2"/>
    <property type="match status" value="1"/>
</dbReference>
<name>A0ABT5FGP5_9GAMM</name>
<evidence type="ECO:0000313" key="2">
    <source>
        <dbReference type="EMBL" id="MDC2890342.1"/>
    </source>
</evidence>
<dbReference type="EMBL" id="JAQOMS010000002">
    <property type="protein sequence ID" value="MDC2890342.1"/>
    <property type="molecule type" value="Genomic_DNA"/>
</dbReference>
<dbReference type="InterPro" id="IPR029442">
    <property type="entry name" value="GyrI-like"/>
</dbReference>
<protein>
    <submittedName>
        <fullName evidence="2">SRPBCC family protein</fullName>
    </submittedName>
</protein>
<keyword evidence="3" id="KW-1185">Reference proteome</keyword>
<gene>
    <name evidence="2" type="ORF">PN838_18240</name>
</gene>
<dbReference type="CDD" id="cd07818">
    <property type="entry name" value="SRPBCC_1"/>
    <property type="match status" value="1"/>
</dbReference>